<evidence type="ECO:0000313" key="2">
    <source>
        <dbReference type="EMBL" id="QDA30829.1"/>
    </source>
</evidence>
<protein>
    <submittedName>
        <fullName evidence="2">Uncharacterized protein</fullName>
    </submittedName>
</protein>
<dbReference type="OrthoDB" id="98415at2157"/>
<feature type="transmembrane region" description="Helical" evidence="1">
    <location>
        <begin position="12"/>
        <end position="40"/>
    </location>
</feature>
<evidence type="ECO:0000313" key="3">
    <source>
        <dbReference type="Proteomes" id="UP000306007"/>
    </source>
</evidence>
<dbReference type="AlphaFoldDB" id="A0A4Y5SKZ4"/>
<dbReference type="Proteomes" id="UP000306007">
    <property type="component" value="Chromosome"/>
</dbReference>
<organism evidence="2 3">
    <name type="scientific">Thermococcus indicus</name>
    <dbReference type="NCBI Taxonomy" id="2586643"/>
    <lineage>
        <taxon>Archaea</taxon>
        <taxon>Methanobacteriati</taxon>
        <taxon>Methanobacteriota</taxon>
        <taxon>Thermococci</taxon>
        <taxon>Thermococcales</taxon>
        <taxon>Thermococcaceae</taxon>
        <taxon>Thermococcus</taxon>
    </lineage>
</organism>
<evidence type="ECO:0000256" key="1">
    <source>
        <dbReference type="SAM" id="Phobius"/>
    </source>
</evidence>
<dbReference type="RefSeq" id="WP_139680195.1">
    <property type="nucleotide sequence ID" value="NZ_CP040846.1"/>
</dbReference>
<proteinExistence type="predicted"/>
<dbReference type="GeneID" id="40474177"/>
<feature type="transmembrane region" description="Helical" evidence="1">
    <location>
        <begin position="52"/>
        <end position="72"/>
    </location>
</feature>
<sequence>MVDVYRGQHSDFFNFLFDAFVDLFVILILSAGTGAIFYGIASYFGMVELGKALMFSTLAVVSALVFGSGALFHMSRRTNRVLLLPLLTVVVLLFYFNQHALASILLGALFVSCFQVKRSGNS</sequence>
<keyword evidence="1" id="KW-1133">Transmembrane helix</keyword>
<feature type="transmembrane region" description="Helical" evidence="1">
    <location>
        <begin position="84"/>
        <end position="111"/>
    </location>
</feature>
<name>A0A4Y5SKZ4_9EURY</name>
<reference evidence="2 3" key="1">
    <citation type="submission" date="2019-06" db="EMBL/GenBank/DDBJ databases">
        <title>Thermococcus indicus sp. nov., a Fe(III)-reducing hyperthermophilic archaeon isolated from the Onnuri vent field of the Central Indian Ocean ridge.</title>
        <authorList>
            <person name="Lim J.K."/>
            <person name="Kim Y.J."/>
            <person name="Kwon K.K."/>
        </authorList>
    </citation>
    <scope>NUCLEOTIDE SEQUENCE [LARGE SCALE GENOMIC DNA]</scope>
    <source>
        <strain evidence="2 3">IOH1</strain>
    </source>
</reference>
<accession>A0A4Y5SKZ4</accession>
<gene>
    <name evidence="2" type="ORF">FH039_03295</name>
</gene>
<dbReference type="EMBL" id="CP040846">
    <property type="protein sequence ID" value="QDA30829.1"/>
    <property type="molecule type" value="Genomic_DNA"/>
</dbReference>
<keyword evidence="1" id="KW-0812">Transmembrane</keyword>
<dbReference type="KEGG" id="tic:FH039_03295"/>
<keyword evidence="3" id="KW-1185">Reference proteome</keyword>
<keyword evidence="1" id="KW-0472">Membrane</keyword>